<dbReference type="EMBL" id="BAAFJT010000004">
    <property type="protein sequence ID" value="GAB0189511.1"/>
    <property type="molecule type" value="Genomic_DNA"/>
</dbReference>
<organism evidence="2 3">
    <name type="scientific">Grus japonensis</name>
    <name type="common">Japanese crane</name>
    <name type="synonym">Red-crowned crane</name>
    <dbReference type="NCBI Taxonomy" id="30415"/>
    <lineage>
        <taxon>Eukaryota</taxon>
        <taxon>Metazoa</taxon>
        <taxon>Chordata</taxon>
        <taxon>Craniata</taxon>
        <taxon>Vertebrata</taxon>
        <taxon>Euteleostomi</taxon>
        <taxon>Archelosauria</taxon>
        <taxon>Archosauria</taxon>
        <taxon>Dinosauria</taxon>
        <taxon>Saurischia</taxon>
        <taxon>Theropoda</taxon>
        <taxon>Coelurosauria</taxon>
        <taxon>Aves</taxon>
        <taxon>Neognathae</taxon>
        <taxon>Neoaves</taxon>
        <taxon>Gruiformes</taxon>
        <taxon>Gruidae</taxon>
        <taxon>Grus</taxon>
    </lineage>
</organism>
<gene>
    <name evidence="2" type="ORF">GRJ2_001416400</name>
</gene>
<dbReference type="AlphaFoldDB" id="A0ABC9WW33"/>
<name>A0ABC9WW33_GRUJA</name>
<feature type="region of interest" description="Disordered" evidence="1">
    <location>
        <begin position="1"/>
        <end position="22"/>
    </location>
</feature>
<feature type="compositionally biased region" description="Low complexity" evidence="1">
    <location>
        <begin position="1"/>
        <end position="13"/>
    </location>
</feature>
<evidence type="ECO:0000313" key="3">
    <source>
        <dbReference type="Proteomes" id="UP001623348"/>
    </source>
</evidence>
<proteinExistence type="predicted"/>
<evidence type="ECO:0000256" key="1">
    <source>
        <dbReference type="SAM" id="MobiDB-lite"/>
    </source>
</evidence>
<comment type="caution">
    <text evidence="2">The sequence shown here is derived from an EMBL/GenBank/DDBJ whole genome shotgun (WGS) entry which is preliminary data.</text>
</comment>
<sequence>MDKVAVTPVRSPGPRVPPYRPSSPRAFIKGETGSTRLIVKPKGKRLTKSLFCTLPLNANSSPSRARFWKRGLCPTKAGRDLPVAIRFLFIICKKIKKEQTVPKVTTTQVNGNLSYNTPLLLRAMHDRTPTHSLQAPVPSHVRTPQETKLPSRS</sequence>
<protein>
    <submittedName>
        <fullName evidence="2">Uncharacterized protein</fullName>
    </submittedName>
</protein>
<feature type="compositionally biased region" description="Polar residues" evidence="1">
    <location>
        <begin position="142"/>
        <end position="153"/>
    </location>
</feature>
<dbReference type="Proteomes" id="UP001623348">
    <property type="component" value="Unassembled WGS sequence"/>
</dbReference>
<reference evidence="2 3" key="1">
    <citation type="submission" date="2024-06" db="EMBL/GenBank/DDBJ databases">
        <title>The draft genome of Grus japonensis, version 3.</title>
        <authorList>
            <person name="Nabeshima K."/>
            <person name="Suzuki S."/>
            <person name="Onuma M."/>
        </authorList>
    </citation>
    <scope>NUCLEOTIDE SEQUENCE [LARGE SCALE GENOMIC DNA]</scope>
    <source>
        <strain evidence="2 3">451A</strain>
    </source>
</reference>
<keyword evidence="3" id="KW-1185">Reference proteome</keyword>
<evidence type="ECO:0000313" key="2">
    <source>
        <dbReference type="EMBL" id="GAB0189511.1"/>
    </source>
</evidence>
<accession>A0ABC9WW33</accession>
<feature type="region of interest" description="Disordered" evidence="1">
    <location>
        <begin position="130"/>
        <end position="153"/>
    </location>
</feature>